<feature type="domain" description="UGGT thioredoxin-like" evidence="1">
    <location>
        <begin position="1"/>
        <end position="35"/>
    </location>
</feature>
<dbReference type="Pfam" id="PF18401">
    <property type="entry name" value="Thioredoxin_13"/>
    <property type="match status" value="1"/>
</dbReference>
<organism evidence="2">
    <name type="scientific">Haemonchus placei</name>
    <name type="common">Barber's pole worm</name>
    <dbReference type="NCBI Taxonomy" id="6290"/>
    <lineage>
        <taxon>Eukaryota</taxon>
        <taxon>Metazoa</taxon>
        <taxon>Ecdysozoa</taxon>
        <taxon>Nematoda</taxon>
        <taxon>Chromadorea</taxon>
        <taxon>Rhabditida</taxon>
        <taxon>Rhabditina</taxon>
        <taxon>Rhabditomorpha</taxon>
        <taxon>Strongyloidea</taxon>
        <taxon>Trichostrongylidae</taxon>
        <taxon>Haemonchus</taxon>
    </lineage>
</organism>
<name>A0A0N4X8D0_HAEPC</name>
<accession>A0A0N4X8D0</accession>
<reference evidence="2" key="1">
    <citation type="submission" date="2017-02" db="UniProtKB">
        <authorList>
            <consortium name="WormBaseParasite"/>
        </authorList>
    </citation>
    <scope>IDENTIFICATION</scope>
</reference>
<protein>
    <submittedName>
        <fullName evidence="2">Thioredoxin_13 domain-containing protein</fullName>
    </submittedName>
</protein>
<proteinExistence type="predicted"/>
<sequence>LSQNFPLHARSLSQQAVLQEVREEIELNQKDYLSEAGKKKCLFDTALK</sequence>
<dbReference type="InterPro" id="IPR040694">
    <property type="entry name" value="UGGT_TRXL_2"/>
</dbReference>
<dbReference type="WBParaSite" id="HPLM_0002062201-mRNA-1">
    <property type="protein sequence ID" value="HPLM_0002062201-mRNA-1"/>
    <property type="gene ID" value="HPLM_0002062201"/>
</dbReference>
<evidence type="ECO:0000313" key="2">
    <source>
        <dbReference type="WBParaSite" id="HPLM_0002062201-mRNA-1"/>
    </source>
</evidence>
<evidence type="ECO:0000259" key="1">
    <source>
        <dbReference type="Pfam" id="PF18401"/>
    </source>
</evidence>
<dbReference type="AlphaFoldDB" id="A0A0N4X8D0"/>